<feature type="compositionally biased region" description="Basic and acidic residues" evidence="8">
    <location>
        <begin position="551"/>
        <end position="562"/>
    </location>
</feature>
<feature type="domain" description="SET" evidence="9">
    <location>
        <begin position="107"/>
        <end position="327"/>
    </location>
</feature>
<keyword evidence="5 7" id="KW-0949">S-adenosyl-L-methionine</keyword>
<evidence type="ECO:0000256" key="6">
    <source>
        <dbReference type="ARBA" id="ARBA00023203"/>
    </source>
</evidence>
<keyword evidence="3 7" id="KW-0489">Methyltransferase</keyword>
<feature type="compositionally biased region" description="Gly residues" evidence="8">
    <location>
        <begin position="11"/>
        <end position="24"/>
    </location>
</feature>
<feature type="region of interest" description="Disordered" evidence="8">
    <location>
        <begin position="539"/>
        <end position="619"/>
    </location>
</feature>
<name>A0A6P5A413_BRABE</name>
<feature type="compositionally biased region" description="Basic and acidic residues" evidence="8">
    <location>
        <begin position="572"/>
        <end position="596"/>
    </location>
</feature>
<dbReference type="CDD" id="cd19176">
    <property type="entry name" value="SET_SETD3"/>
    <property type="match status" value="1"/>
</dbReference>
<dbReference type="EC" id="2.1.1.85" evidence="7"/>
<dbReference type="Gene3D" id="3.90.1410.10">
    <property type="entry name" value="set domain protein methyltransferase, domain 1"/>
    <property type="match status" value="1"/>
</dbReference>
<dbReference type="GO" id="GO:0016279">
    <property type="term" value="F:protein-lysine N-methyltransferase activity"/>
    <property type="evidence" value="ECO:0007669"/>
    <property type="project" value="TreeGrafter"/>
</dbReference>
<dbReference type="FunFam" id="3.90.1410.10:FF:000001">
    <property type="entry name" value="histone-lysine N-methyltransferase setd3 isoform X1"/>
    <property type="match status" value="1"/>
</dbReference>
<dbReference type="AlphaFoldDB" id="A0A6P5A413"/>
<dbReference type="OrthoDB" id="441812at2759"/>
<dbReference type="GO" id="GO:0003779">
    <property type="term" value="F:actin binding"/>
    <property type="evidence" value="ECO:0007669"/>
    <property type="project" value="UniProtKB-KW"/>
</dbReference>
<dbReference type="GO" id="GO:0032259">
    <property type="term" value="P:methylation"/>
    <property type="evidence" value="ECO:0007669"/>
    <property type="project" value="UniProtKB-KW"/>
</dbReference>
<dbReference type="SUPFAM" id="SSF81822">
    <property type="entry name" value="RuBisCo LSMT C-terminal, substrate-binding domain"/>
    <property type="match status" value="1"/>
</dbReference>
<dbReference type="Pfam" id="PF09273">
    <property type="entry name" value="Rubis-subs-bind"/>
    <property type="match status" value="1"/>
</dbReference>
<feature type="region of interest" description="Disordered" evidence="8">
    <location>
        <begin position="1"/>
        <end position="35"/>
    </location>
</feature>
<dbReference type="InterPro" id="IPR015353">
    <property type="entry name" value="Rubisco_LSMT_subst-bd"/>
</dbReference>
<evidence type="ECO:0000313" key="11">
    <source>
        <dbReference type="RefSeq" id="XP_019641004.1"/>
    </source>
</evidence>
<dbReference type="GO" id="GO:0018064">
    <property type="term" value="F:protein-L-histidine N-tele-methyltransferase activity"/>
    <property type="evidence" value="ECO:0007669"/>
    <property type="project" value="UniProtKB-EC"/>
</dbReference>
<dbReference type="PROSITE" id="PS50280">
    <property type="entry name" value="SET"/>
    <property type="match status" value="1"/>
</dbReference>
<accession>A0A6P5A413</accession>
<dbReference type="GeneID" id="109482638"/>
<keyword evidence="2" id="KW-0963">Cytoplasm</keyword>
<reference evidence="11" key="1">
    <citation type="submission" date="2025-08" db="UniProtKB">
        <authorList>
            <consortium name="RefSeq"/>
        </authorList>
    </citation>
    <scope>IDENTIFICATION</scope>
    <source>
        <tissue evidence="11">Gonad</tissue>
    </source>
</reference>
<dbReference type="GO" id="GO:0005737">
    <property type="term" value="C:cytoplasm"/>
    <property type="evidence" value="ECO:0007669"/>
    <property type="project" value="UniProtKB-SubCell"/>
</dbReference>
<dbReference type="RefSeq" id="XP_019641004.1">
    <property type="nucleotide sequence ID" value="XM_019785445.1"/>
</dbReference>
<dbReference type="PANTHER" id="PTHR13271">
    <property type="entry name" value="UNCHARACTERIZED PUTATIVE METHYLTRANSFERASE"/>
    <property type="match status" value="1"/>
</dbReference>
<dbReference type="Gene3D" id="3.90.1420.10">
    <property type="entry name" value="Rubisco LSMT, substrate-binding domain"/>
    <property type="match status" value="1"/>
</dbReference>
<evidence type="ECO:0000256" key="1">
    <source>
        <dbReference type="ARBA" id="ARBA00004496"/>
    </source>
</evidence>
<dbReference type="InterPro" id="IPR046341">
    <property type="entry name" value="SET_dom_sf"/>
</dbReference>
<evidence type="ECO:0000256" key="7">
    <source>
        <dbReference type="PROSITE-ProRule" id="PRU00898"/>
    </source>
</evidence>
<keyword evidence="6" id="KW-0009">Actin-binding</keyword>
<proteinExistence type="inferred from homology"/>
<gene>
    <name evidence="11" type="primary">LOC109482638</name>
</gene>
<dbReference type="InterPro" id="IPR001214">
    <property type="entry name" value="SET_dom"/>
</dbReference>
<dbReference type="InterPro" id="IPR025785">
    <property type="entry name" value="SETD3"/>
</dbReference>
<dbReference type="Pfam" id="PF00856">
    <property type="entry name" value="SET"/>
    <property type="match status" value="1"/>
</dbReference>
<evidence type="ECO:0000256" key="4">
    <source>
        <dbReference type="ARBA" id="ARBA00022679"/>
    </source>
</evidence>
<sequence length="619" mass="69046">MGKKSKRDRGAGGSAGGGKGGGSGNTKPNGRNKKDVREVMVLVNELLQKASSPGVPPGKELEEHMSIREVVERIRKKQEGWTPEPVPRDQCFPVFLKWLEDHGVKTDAVTIEQFEVGGFGLKAVKDIKAEELFITIPRKLMLTTETARESSLGPLIKKDRILQVMANVSLALHVLCEKYTSSSFWAPYINIFPGTYTTPLYFEEGEMLHLQGSLNFSDVLNQYKSIARQYAYFYKLFQTQPEATGLPLKECFTFDEYRWAVSTVMTRQNQVPTSDGRHLITALIPMWDMCNHSNGEFSTEFNLGSDSAECLAMREFPADSQVYIFYGMRSNAEFLIHNGFVYPENLHDRVNIKLGVSKNDSLFAMKAEVLSRAGIHASTTFQVHCGKDPIPPELLVFLRVFTMVEGDLRDLLTSQHQSAYLSCLGRLDCMVTQEQETKAWAFLETRLSLLIRSYKTSIKDVEAELQASDLTYHTRAALQLKLAEMQILSSAAEYAKNQREKIPQLIDEKILQLAADVALTVKVTDELDGEFVEEVLELSEDEEDLGTEQQGDTHAEVTEGSKDANGSVSQAEESKTPEKDSGLESSSERESVDGDAIKMNGATVEANGEVSISEKELKN</sequence>
<dbReference type="SUPFAM" id="SSF82199">
    <property type="entry name" value="SET domain"/>
    <property type="match status" value="1"/>
</dbReference>
<keyword evidence="4 7" id="KW-0808">Transferase</keyword>
<dbReference type="PROSITE" id="PS51565">
    <property type="entry name" value="SAM_MT85_SETD3"/>
    <property type="match status" value="1"/>
</dbReference>
<evidence type="ECO:0000256" key="8">
    <source>
        <dbReference type="SAM" id="MobiDB-lite"/>
    </source>
</evidence>
<comment type="similarity">
    <text evidence="7">Belongs to the class V-like SAM-binding methyltransferase superfamily. SETD3 actin-histidine methyltransferase family.</text>
</comment>
<dbReference type="PANTHER" id="PTHR13271:SF47">
    <property type="entry name" value="ACTIN-HISTIDINE N-METHYLTRANSFERASE"/>
    <property type="match status" value="1"/>
</dbReference>
<evidence type="ECO:0000313" key="10">
    <source>
        <dbReference type="Proteomes" id="UP000515135"/>
    </source>
</evidence>
<keyword evidence="10" id="KW-1185">Reference proteome</keyword>
<dbReference type="KEGG" id="bbel:109482638"/>
<dbReference type="InterPro" id="IPR050600">
    <property type="entry name" value="SETD3_SETD6_MTase"/>
</dbReference>
<dbReference type="InterPro" id="IPR044428">
    <property type="entry name" value="SETD3_SET"/>
</dbReference>
<dbReference type="FunFam" id="3.90.1420.10:FF:000001">
    <property type="entry name" value="histone-lysine N-methyltransferase setd3 isoform X1"/>
    <property type="match status" value="1"/>
</dbReference>
<comment type="catalytic activity">
    <reaction evidence="7">
        <text>L-histidyl-[protein] + S-adenosyl-L-methionine = N(tele)-methyl-L-histidyl-[protein] + S-adenosyl-L-homocysteine + H(+)</text>
        <dbReference type="Rhea" id="RHEA:19369"/>
        <dbReference type="Rhea" id="RHEA-COMP:9745"/>
        <dbReference type="Rhea" id="RHEA-COMP:11600"/>
        <dbReference type="ChEBI" id="CHEBI:15378"/>
        <dbReference type="ChEBI" id="CHEBI:16367"/>
        <dbReference type="ChEBI" id="CHEBI:29979"/>
        <dbReference type="ChEBI" id="CHEBI:57856"/>
        <dbReference type="ChEBI" id="CHEBI:59789"/>
        <dbReference type="EC" id="2.1.1.85"/>
    </reaction>
</comment>
<evidence type="ECO:0000256" key="2">
    <source>
        <dbReference type="ARBA" id="ARBA00022490"/>
    </source>
</evidence>
<dbReference type="Proteomes" id="UP000515135">
    <property type="component" value="Unplaced"/>
</dbReference>
<organism evidence="10 11">
    <name type="scientific">Branchiostoma belcheri</name>
    <name type="common">Amphioxus</name>
    <dbReference type="NCBI Taxonomy" id="7741"/>
    <lineage>
        <taxon>Eukaryota</taxon>
        <taxon>Metazoa</taxon>
        <taxon>Chordata</taxon>
        <taxon>Cephalochordata</taxon>
        <taxon>Leptocardii</taxon>
        <taxon>Amphioxiformes</taxon>
        <taxon>Branchiostomatidae</taxon>
        <taxon>Branchiostoma</taxon>
    </lineage>
</organism>
<comment type="subcellular location">
    <subcellularLocation>
        <location evidence="1">Cytoplasm</location>
    </subcellularLocation>
</comment>
<evidence type="ECO:0000259" key="9">
    <source>
        <dbReference type="PROSITE" id="PS50280"/>
    </source>
</evidence>
<dbReference type="InterPro" id="IPR036464">
    <property type="entry name" value="Rubisco_LSMT_subst-bd_sf"/>
</dbReference>
<evidence type="ECO:0000256" key="5">
    <source>
        <dbReference type="ARBA" id="ARBA00022691"/>
    </source>
</evidence>
<evidence type="ECO:0000256" key="3">
    <source>
        <dbReference type="ARBA" id="ARBA00022603"/>
    </source>
</evidence>
<protein>
    <recommendedName>
        <fullName evidence="7">protein-histidine N-methyltransferase</fullName>
        <ecNumber evidence="7">2.1.1.85</ecNumber>
    </recommendedName>
</protein>